<protein>
    <submittedName>
        <fullName evidence="1">Uncharacterized protein</fullName>
    </submittedName>
</protein>
<proteinExistence type="predicted"/>
<dbReference type="AlphaFoldDB" id="A0A162J6K2"/>
<comment type="caution">
    <text evidence="1">The sequence shown here is derived from an EMBL/GenBank/DDBJ whole genome shotgun (WGS) entry which is preliminary data.</text>
</comment>
<dbReference type="EMBL" id="LVEA01000001">
    <property type="protein sequence ID" value="KYL05227.1"/>
    <property type="molecule type" value="Genomic_DNA"/>
</dbReference>
<sequence>MKENKEKFINWSVFKMCKKKRIDYLLFEKLKEDFYKKYNCDVIAYNIGPHEITLKSWHVTVHFLLDESNNFVQKKEVFFRDIYFISKNKTELPNTFLNINNHNDLIYDLDNDKVYLKNEYKGRKRKLFSNSFSVDAFGNGYERIKDHLYKIIPKKEIIGKYLKNTETIYKMENKYYYLNYYEKETIDFKKVIKDNDHGFLIQTKDENIYFIENCNSVYFAKKYYDKEMFKILQINSFFSVCLKIDSNEVIIWDTSFLNKIEKEISNFQITFVSENHLLYETIIRKERYRIWFNFKEKKYYFFRIPLNDFLPKLPKWIEDTDMKECFLTDVFRVYKEEIENLTEITELLIIL</sequence>
<dbReference type="Proteomes" id="UP000075816">
    <property type="component" value="Unassembled WGS sequence"/>
</dbReference>
<reference evidence="1 2" key="1">
    <citation type="submission" date="2016-03" db="EMBL/GenBank/DDBJ databases">
        <title>Comparative genomics of human isolates of Fusobacterium necrophorum.</title>
        <authorList>
            <person name="Jensen A."/>
            <person name="Bank S."/>
            <person name="Andersen P.S."/>
            <person name="Kristensen L.H."/>
            <person name="Prag J."/>
        </authorList>
    </citation>
    <scope>NUCLEOTIDE SEQUENCE [LARGE SCALE GENOMIC DNA]</scope>
    <source>
        <strain evidence="1 2">LS_1264</strain>
    </source>
</reference>
<organism evidence="1 2">
    <name type="scientific">Fusobacterium necrophorum subsp. funduliforme</name>
    <dbReference type="NCBI Taxonomy" id="143387"/>
    <lineage>
        <taxon>Bacteria</taxon>
        <taxon>Fusobacteriati</taxon>
        <taxon>Fusobacteriota</taxon>
        <taxon>Fusobacteriia</taxon>
        <taxon>Fusobacteriales</taxon>
        <taxon>Fusobacteriaceae</taxon>
        <taxon>Fusobacterium</taxon>
    </lineage>
</organism>
<gene>
    <name evidence="1" type="ORF">A2J07_00395</name>
</gene>
<evidence type="ECO:0000313" key="1">
    <source>
        <dbReference type="EMBL" id="KYL05227.1"/>
    </source>
</evidence>
<accession>A0A162J6K2</accession>
<dbReference type="RefSeq" id="WP_062680707.1">
    <property type="nucleotide sequence ID" value="NZ_LVEA01000001.1"/>
</dbReference>
<evidence type="ECO:0000313" key="2">
    <source>
        <dbReference type="Proteomes" id="UP000075816"/>
    </source>
</evidence>
<name>A0A162J6K2_9FUSO</name>